<dbReference type="OrthoDB" id="3047827at2759"/>
<sequence length="197" mass="21416">MDEAAVTAKFRQAASYAILNVVPGLAAVYTSRARLRSSACTFPDSCVKCGTYQFDGSSNIRVLRVRRFNDKKPAQKVLRRTCLICGYKDDAEVHPELEIKKSSSVDPGQSVVELPAPIEAESRHSRPKSPVASPSFHEALPCPLNVHSTMPGTKCSQHRGKHIVKSGLQELLSRNKGGKVHHPDQAEGGLAAFLSNL</sequence>
<evidence type="ECO:0000313" key="1">
    <source>
        <dbReference type="EMBL" id="KIL68030.1"/>
    </source>
</evidence>
<evidence type="ECO:0000313" key="2">
    <source>
        <dbReference type="Proteomes" id="UP000054549"/>
    </source>
</evidence>
<gene>
    <name evidence="1" type="ORF">M378DRAFT_22151</name>
</gene>
<dbReference type="Proteomes" id="UP000054549">
    <property type="component" value="Unassembled WGS sequence"/>
</dbReference>
<name>A0A0C2SX46_AMAMK</name>
<organism evidence="1 2">
    <name type="scientific">Amanita muscaria (strain Koide BX008)</name>
    <dbReference type="NCBI Taxonomy" id="946122"/>
    <lineage>
        <taxon>Eukaryota</taxon>
        <taxon>Fungi</taxon>
        <taxon>Dikarya</taxon>
        <taxon>Basidiomycota</taxon>
        <taxon>Agaricomycotina</taxon>
        <taxon>Agaricomycetes</taxon>
        <taxon>Agaricomycetidae</taxon>
        <taxon>Agaricales</taxon>
        <taxon>Pluteineae</taxon>
        <taxon>Amanitaceae</taxon>
        <taxon>Amanita</taxon>
    </lineage>
</organism>
<dbReference type="HOGENOM" id="CLU_095410_0_0_1"/>
<proteinExistence type="predicted"/>
<accession>A0A0C2SX46</accession>
<dbReference type="EMBL" id="KN818229">
    <property type="protein sequence ID" value="KIL68030.1"/>
    <property type="molecule type" value="Genomic_DNA"/>
</dbReference>
<dbReference type="InParanoid" id="A0A0C2SX46"/>
<protein>
    <submittedName>
        <fullName evidence="1">Uncharacterized protein</fullName>
    </submittedName>
</protein>
<reference evidence="1 2" key="1">
    <citation type="submission" date="2014-04" db="EMBL/GenBank/DDBJ databases">
        <title>Evolutionary Origins and Diversification of the Mycorrhizal Mutualists.</title>
        <authorList>
            <consortium name="DOE Joint Genome Institute"/>
            <consortium name="Mycorrhizal Genomics Consortium"/>
            <person name="Kohler A."/>
            <person name="Kuo A."/>
            <person name="Nagy L.G."/>
            <person name="Floudas D."/>
            <person name="Copeland A."/>
            <person name="Barry K.W."/>
            <person name="Cichocki N."/>
            <person name="Veneault-Fourrey C."/>
            <person name="LaButti K."/>
            <person name="Lindquist E.A."/>
            <person name="Lipzen A."/>
            <person name="Lundell T."/>
            <person name="Morin E."/>
            <person name="Murat C."/>
            <person name="Riley R."/>
            <person name="Ohm R."/>
            <person name="Sun H."/>
            <person name="Tunlid A."/>
            <person name="Henrissat B."/>
            <person name="Grigoriev I.V."/>
            <person name="Hibbett D.S."/>
            <person name="Martin F."/>
        </authorList>
    </citation>
    <scope>NUCLEOTIDE SEQUENCE [LARGE SCALE GENOMIC DNA]</scope>
    <source>
        <strain evidence="1 2">Koide BX008</strain>
    </source>
</reference>
<keyword evidence="2" id="KW-1185">Reference proteome</keyword>
<dbReference type="AlphaFoldDB" id="A0A0C2SX46"/>